<keyword evidence="3" id="KW-0378">Hydrolase</keyword>
<dbReference type="EMBL" id="GIBP01004336">
    <property type="protein sequence ID" value="NDV33305.1"/>
    <property type="molecule type" value="Transcribed_RNA"/>
</dbReference>
<protein>
    <recommendedName>
        <fullName evidence="9">DNA 3'-5' helicase</fullName>
        <ecNumber evidence="9">5.6.2.4</ecNumber>
    </recommendedName>
</protein>
<keyword evidence="7" id="KW-0413">Isomerase</keyword>
<comment type="catalytic activity">
    <reaction evidence="8">
        <text>Couples ATP hydrolysis with the unwinding of duplex DNA by translocating in the 3'-5' direction.</text>
        <dbReference type="EC" id="5.6.2.4"/>
    </reaction>
</comment>
<evidence type="ECO:0000256" key="2">
    <source>
        <dbReference type="ARBA" id="ARBA00022741"/>
    </source>
</evidence>
<dbReference type="SMART" id="SM00490">
    <property type="entry name" value="HELICc"/>
    <property type="match status" value="1"/>
</dbReference>
<name>A0A6B2L8T0_9EUKA</name>
<sequence>MKTVFGHQKFREGQKEVIQNLIMKKNTLAIFPTGAGKSICFQLASKIFKGLVIVVAPLLSLIQDQVDSMSNMPLTVRRYDSTLKKHEKDMIINELVKSKVNILYVSPEGLGNTLLRDIIAKHNRVSLVAVDEAHCVDEWGPFFRVNYMKLAKNIKLVNAERVLLLTATTQDHTVKVFRETFNIAEVVKTEFLRKNLQIIINQKPNHSKEILEDIINNLEMRYPGLTLIYVIRRRDAEEVANVLQEKGFKVMGYHGGMPYEKRKTVQEWFGKSVDGIVVATTAFGMGINIPNIRYVYHYHIPMTVQTYTQQIGRGGRDGQPTICEAYFNQDSVSIAKTLIFCIFDLFFYF</sequence>
<evidence type="ECO:0000313" key="12">
    <source>
        <dbReference type="EMBL" id="NDV33305.1"/>
    </source>
</evidence>
<dbReference type="InterPro" id="IPR011545">
    <property type="entry name" value="DEAD/DEAH_box_helicase_dom"/>
</dbReference>
<dbReference type="Gene3D" id="3.40.50.300">
    <property type="entry name" value="P-loop containing nucleotide triphosphate hydrolases"/>
    <property type="match status" value="2"/>
</dbReference>
<keyword evidence="2" id="KW-0547">Nucleotide-binding</keyword>
<dbReference type="GO" id="GO:0005737">
    <property type="term" value="C:cytoplasm"/>
    <property type="evidence" value="ECO:0007669"/>
    <property type="project" value="TreeGrafter"/>
</dbReference>
<dbReference type="Pfam" id="PF00270">
    <property type="entry name" value="DEAD"/>
    <property type="match status" value="1"/>
</dbReference>
<keyword evidence="4" id="KW-0347">Helicase</keyword>
<dbReference type="GO" id="GO:0003677">
    <property type="term" value="F:DNA binding"/>
    <property type="evidence" value="ECO:0007669"/>
    <property type="project" value="UniProtKB-KW"/>
</dbReference>
<evidence type="ECO:0000259" key="10">
    <source>
        <dbReference type="PROSITE" id="PS51192"/>
    </source>
</evidence>
<dbReference type="InterPro" id="IPR004589">
    <property type="entry name" value="DNA_helicase_ATP-dep_RecQ"/>
</dbReference>
<dbReference type="NCBIfam" id="TIGR00614">
    <property type="entry name" value="recQ_fam"/>
    <property type="match status" value="1"/>
</dbReference>
<dbReference type="InterPro" id="IPR014001">
    <property type="entry name" value="Helicase_ATP-bd"/>
</dbReference>
<dbReference type="PROSITE" id="PS51192">
    <property type="entry name" value="HELICASE_ATP_BIND_1"/>
    <property type="match status" value="1"/>
</dbReference>
<dbReference type="GO" id="GO:0006310">
    <property type="term" value="P:DNA recombination"/>
    <property type="evidence" value="ECO:0007669"/>
    <property type="project" value="InterPro"/>
</dbReference>
<evidence type="ECO:0000256" key="6">
    <source>
        <dbReference type="ARBA" id="ARBA00023125"/>
    </source>
</evidence>
<dbReference type="PROSITE" id="PS51194">
    <property type="entry name" value="HELICASE_CTER"/>
    <property type="match status" value="1"/>
</dbReference>
<evidence type="ECO:0000256" key="4">
    <source>
        <dbReference type="ARBA" id="ARBA00022806"/>
    </source>
</evidence>
<comment type="similarity">
    <text evidence="1">Belongs to the helicase family. RecQ subfamily.</text>
</comment>
<dbReference type="GO" id="GO:0006281">
    <property type="term" value="P:DNA repair"/>
    <property type="evidence" value="ECO:0007669"/>
    <property type="project" value="TreeGrafter"/>
</dbReference>
<dbReference type="InterPro" id="IPR027417">
    <property type="entry name" value="P-loop_NTPase"/>
</dbReference>
<feature type="domain" description="Helicase ATP-binding" evidence="10">
    <location>
        <begin position="18"/>
        <end position="187"/>
    </location>
</feature>
<dbReference type="EC" id="5.6.2.4" evidence="9"/>
<dbReference type="SUPFAM" id="SSF52540">
    <property type="entry name" value="P-loop containing nucleoside triphosphate hydrolases"/>
    <property type="match status" value="1"/>
</dbReference>
<evidence type="ECO:0000256" key="5">
    <source>
        <dbReference type="ARBA" id="ARBA00022840"/>
    </source>
</evidence>
<dbReference type="AlphaFoldDB" id="A0A6B2L8T0"/>
<dbReference type="PANTHER" id="PTHR13710">
    <property type="entry name" value="DNA HELICASE RECQ FAMILY MEMBER"/>
    <property type="match status" value="1"/>
</dbReference>
<keyword evidence="5" id="KW-0067">ATP-binding</keyword>
<evidence type="ECO:0000256" key="7">
    <source>
        <dbReference type="ARBA" id="ARBA00023235"/>
    </source>
</evidence>
<dbReference type="GO" id="GO:0030894">
    <property type="term" value="C:replisome"/>
    <property type="evidence" value="ECO:0007669"/>
    <property type="project" value="TreeGrafter"/>
</dbReference>
<evidence type="ECO:0000256" key="1">
    <source>
        <dbReference type="ARBA" id="ARBA00005446"/>
    </source>
</evidence>
<dbReference type="SMART" id="SM00487">
    <property type="entry name" value="DEXDc"/>
    <property type="match status" value="1"/>
</dbReference>
<dbReference type="Pfam" id="PF00271">
    <property type="entry name" value="Helicase_C"/>
    <property type="match status" value="1"/>
</dbReference>
<dbReference type="GO" id="GO:0043138">
    <property type="term" value="F:3'-5' DNA helicase activity"/>
    <property type="evidence" value="ECO:0007669"/>
    <property type="project" value="UniProtKB-EC"/>
</dbReference>
<evidence type="ECO:0000256" key="3">
    <source>
        <dbReference type="ARBA" id="ARBA00022801"/>
    </source>
</evidence>
<reference evidence="12" key="1">
    <citation type="journal article" date="2020" name="J. Eukaryot. Microbiol.">
        <title>De novo Sequencing, Assembly and Annotation of the Transcriptome for the Free-Living Testate Amoeba Arcella intermedia.</title>
        <authorList>
            <person name="Ribeiro G.M."/>
            <person name="Porfirio-Sousa A.L."/>
            <person name="Maurer-Alcala X.X."/>
            <person name="Katz L.A."/>
            <person name="Lahr D.J.G."/>
        </authorList>
    </citation>
    <scope>NUCLEOTIDE SEQUENCE</scope>
</reference>
<dbReference type="CDD" id="cd17920">
    <property type="entry name" value="DEXHc_RecQ"/>
    <property type="match status" value="1"/>
</dbReference>
<dbReference type="GO" id="GO:0016787">
    <property type="term" value="F:hydrolase activity"/>
    <property type="evidence" value="ECO:0007669"/>
    <property type="project" value="UniProtKB-KW"/>
</dbReference>
<evidence type="ECO:0000256" key="9">
    <source>
        <dbReference type="ARBA" id="ARBA00034808"/>
    </source>
</evidence>
<organism evidence="12">
    <name type="scientific">Arcella intermedia</name>
    <dbReference type="NCBI Taxonomy" id="1963864"/>
    <lineage>
        <taxon>Eukaryota</taxon>
        <taxon>Amoebozoa</taxon>
        <taxon>Tubulinea</taxon>
        <taxon>Elardia</taxon>
        <taxon>Arcellinida</taxon>
        <taxon>Sphaerothecina</taxon>
        <taxon>Arcellidae</taxon>
        <taxon>Arcella</taxon>
    </lineage>
</organism>
<accession>A0A6B2L8T0</accession>
<dbReference type="GO" id="GO:0005524">
    <property type="term" value="F:ATP binding"/>
    <property type="evidence" value="ECO:0007669"/>
    <property type="project" value="UniProtKB-KW"/>
</dbReference>
<keyword evidence="6" id="KW-0238">DNA-binding</keyword>
<feature type="domain" description="Helicase C-terminal" evidence="11">
    <location>
        <begin position="210"/>
        <end position="349"/>
    </location>
</feature>
<evidence type="ECO:0000256" key="8">
    <source>
        <dbReference type="ARBA" id="ARBA00034617"/>
    </source>
</evidence>
<dbReference type="GO" id="GO:0009378">
    <property type="term" value="F:four-way junction helicase activity"/>
    <property type="evidence" value="ECO:0007669"/>
    <property type="project" value="TreeGrafter"/>
</dbReference>
<dbReference type="InterPro" id="IPR001650">
    <property type="entry name" value="Helicase_C-like"/>
</dbReference>
<proteinExistence type="inferred from homology"/>
<dbReference type="PANTHER" id="PTHR13710:SF105">
    <property type="entry name" value="ATP-DEPENDENT DNA HELICASE Q1"/>
    <property type="match status" value="1"/>
</dbReference>
<evidence type="ECO:0000259" key="11">
    <source>
        <dbReference type="PROSITE" id="PS51194"/>
    </source>
</evidence>